<keyword evidence="11" id="KW-1185">Reference proteome</keyword>
<evidence type="ECO:0000259" key="9">
    <source>
        <dbReference type="PROSITE" id="PS50928"/>
    </source>
</evidence>
<dbReference type="AlphaFoldDB" id="A0A930UHG9"/>
<dbReference type="SUPFAM" id="SSF161098">
    <property type="entry name" value="MetI-like"/>
    <property type="match status" value="1"/>
</dbReference>
<evidence type="ECO:0000256" key="7">
    <source>
        <dbReference type="ARBA" id="ARBA00023136"/>
    </source>
</evidence>
<name>A0A930UHG9_9GAMM</name>
<comment type="subcellular location">
    <subcellularLocation>
        <location evidence="1">Cell inner membrane</location>
        <topology evidence="1">Multi-pass membrane protein</topology>
    </subcellularLocation>
    <subcellularLocation>
        <location evidence="8">Cell membrane</location>
        <topology evidence="8">Multi-pass membrane protein</topology>
    </subcellularLocation>
</comment>
<dbReference type="Proteomes" id="UP000604381">
    <property type="component" value="Unassembled WGS sequence"/>
</dbReference>
<feature type="transmembrane region" description="Helical" evidence="8">
    <location>
        <begin position="66"/>
        <end position="95"/>
    </location>
</feature>
<keyword evidence="7 8" id="KW-0472">Membrane</keyword>
<feature type="transmembrane region" description="Helical" evidence="8">
    <location>
        <begin position="107"/>
        <end position="128"/>
    </location>
</feature>
<evidence type="ECO:0000256" key="4">
    <source>
        <dbReference type="ARBA" id="ARBA00022519"/>
    </source>
</evidence>
<comment type="similarity">
    <text evidence="8">Belongs to the binding-protein-dependent transport system permease family.</text>
</comment>
<dbReference type="InterPro" id="IPR035906">
    <property type="entry name" value="MetI-like_sf"/>
</dbReference>
<keyword evidence="3" id="KW-1003">Cell membrane</keyword>
<dbReference type="InterPro" id="IPR000515">
    <property type="entry name" value="MetI-like"/>
</dbReference>
<evidence type="ECO:0000256" key="8">
    <source>
        <dbReference type="RuleBase" id="RU363032"/>
    </source>
</evidence>
<evidence type="ECO:0000313" key="10">
    <source>
        <dbReference type="EMBL" id="MBF2734972.1"/>
    </source>
</evidence>
<evidence type="ECO:0000313" key="11">
    <source>
        <dbReference type="Proteomes" id="UP000604381"/>
    </source>
</evidence>
<evidence type="ECO:0000256" key="5">
    <source>
        <dbReference type="ARBA" id="ARBA00022692"/>
    </source>
</evidence>
<accession>A0A930UHG9</accession>
<keyword evidence="4" id="KW-0997">Cell inner membrane</keyword>
<dbReference type="EMBL" id="JADHEI010000028">
    <property type="protein sequence ID" value="MBF2734972.1"/>
    <property type="molecule type" value="Genomic_DNA"/>
</dbReference>
<evidence type="ECO:0000256" key="6">
    <source>
        <dbReference type="ARBA" id="ARBA00022989"/>
    </source>
</evidence>
<reference evidence="10" key="1">
    <citation type="submission" date="2020-10" db="EMBL/GenBank/DDBJ databases">
        <title>An improved Amphimedon queenslandica hologenome assembly reveals how three proteobacterial symbionts can extend the metabolic phenotypic of their marine sponge host.</title>
        <authorList>
            <person name="Degnan B."/>
            <person name="Degnan S."/>
            <person name="Xiang X."/>
        </authorList>
    </citation>
    <scope>NUCLEOTIDE SEQUENCE</scope>
    <source>
        <strain evidence="10">AqS2</strain>
    </source>
</reference>
<feature type="transmembrane region" description="Helical" evidence="8">
    <location>
        <begin position="166"/>
        <end position="186"/>
    </location>
</feature>
<feature type="transmembrane region" description="Helical" evidence="8">
    <location>
        <begin position="264"/>
        <end position="285"/>
    </location>
</feature>
<dbReference type="PANTHER" id="PTHR43357:SF4">
    <property type="entry name" value="INNER MEMBRANE ABC TRANSPORTER PERMEASE PROTEIN YDCV"/>
    <property type="match status" value="1"/>
</dbReference>
<evidence type="ECO:0000256" key="3">
    <source>
        <dbReference type="ARBA" id="ARBA00022475"/>
    </source>
</evidence>
<protein>
    <submittedName>
        <fullName evidence="10">ABC transporter permease subunit</fullName>
    </submittedName>
</protein>
<evidence type="ECO:0000256" key="1">
    <source>
        <dbReference type="ARBA" id="ARBA00004429"/>
    </source>
</evidence>
<keyword evidence="5 8" id="KW-0812">Transmembrane</keyword>
<feature type="transmembrane region" description="Helical" evidence="8">
    <location>
        <begin position="207"/>
        <end position="231"/>
    </location>
</feature>
<sequence length="293" mass="31620">MSASASPRREHPRILLLLAPALVALGLLFGGGLLLGLARSFGYMPLLGLTEPNLDAYRALFADGDFLASFALTFYIAFVSTAVSAVLAIGAALILRRSFAGKRAMLFLFQLNITIPHLVGAIGILYLFSQSGAFARLARELGMIAQPADFPALIYDPAAVGIILQYVWKEIPFIGIVVLASLQAIGEDYEAAARSLGAGRWQRFRHVLLPLMAPGVIAASVIVFAFTFGAYEIPALLGQHHPAALPVLAYRLYTDVDLAARPQAMAMAMAITLLCALLIAGYLYVARRWLRWS</sequence>
<dbReference type="PROSITE" id="PS50928">
    <property type="entry name" value="ABC_TM1"/>
    <property type="match status" value="1"/>
</dbReference>
<keyword evidence="2 8" id="KW-0813">Transport</keyword>
<proteinExistence type="inferred from homology"/>
<dbReference type="GO" id="GO:0005886">
    <property type="term" value="C:plasma membrane"/>
    <property type="evidence" value="ECO:0007669"/>
    <property type="project" value="UniProtKB-SubCell"/>
</dbReference>
<comment type="caution">
    <text evidence="10">The sequence shown here is derived from an EMBL/GenBank/DDBJ whole genome shotgun (WGS) entry which is preliminary data.</text>
</comment>
<dbReference type="PANTHER" id="PTHR43357">
    <property type="entry name" value="INNER MEMBRANE ABC TRANSPORTER PERMEASE PROTEIN YDCV"/>
    <property type="match status" value="1"/>
</dbReference>
<dbReference type="CDD" id="cd06261">
    <property type="entry name" value="TM_PBP2"/>
    <property type="match status" value="1"/>
</dbReference>
<organism evidence="10 11">
    <name type="scientific">Candidatus Amphirhobacter heronislandensis</name>
    <dbReference type="NCBI Taxonomy" id="1732024"/>
    <lineage>
        <taxon>Bacteria</taxon>
        <taxon>Pseudomonadati</taxon>
        <taxon>Pseudomonadota</taxon>
        <taxon>Gammaproteobacteria</taxon>
        <taxon>Candidatus Tethybacterales</taxon>
        <taxon>Candidatus Tethybacteraceae</taxon>
        <taxon>Candidatus Amphirhobacter</taxon>
    </lineage>
</organism>
<dbReference type="GO" id="GO:0055085">
    <property type="term" value="P:transmembrane transport"/>
    <property type="evidence" value="ECO:0007669"/>
    <property type="project" value="InterPro"/>
</dbReference>
<gene>
    <name evidence="10" type="ORF">ISN26_02620</name>
</gene>
<feature type="domain" description="ABC transmembrane type-1" evidence="9">
    <location>
        <begin position="70"/>
        <end position="284"/>
    </location>
</feature>
<evidence type="ECO:0000256" key="2">
    <source>
        <dbReference type="ARBA" id="ARBA00022448"/>
    </source>
</evidence>
<dbReference type="Gene3D" id="1.10.3720.10">
    <property type="entry name" value="MetI-like"/>
    <property type="match status" value="1"/>
</dbReference>
<keyword evidence="6 8" id="KW-1133">Transmembrane helix</keyword>
<dbReference type="Pfam" id="PF00528">
    <property type="entry name" value="BPD_transp_1"/>
    <property type="match status" value="1"/>
</dbReference>